<evidence type="ECO:0000256" key="9">
    <source>
        <dbReference type="ARBA" id="ARBA00023128"/>
    </source>
</evidence>
<dbReference type="PANTHER" id="PTHR46041:SF2">
    <property type="entry name" value="MITOCHONDRIAL INNER MEMBRANE PROTEASE SUBUNIT 2"/>
    <property type="match status" value="1"/>
</dbReference>
<dbReference type="STRING" id="1442371.A0A0D2JFT5"/>
<organism evidence="16 17">
    <name type="scientific">Fonsecaea multimorphosa CBS 102226</name>
    <dbReference type="NCBI Taxonomy" id="1442371"/>
    <lineage>
        <taxon>Eukaryota</taxon>
        <taxon>Fungi</taxon>
        <taxon>Dikarya</taxon>
        <taxon>Ascomycota</taxon>
        <taxon>Pezizomycotina</taxon>
        <taxon>Eurotiomycetes</taxon>
        <taxon>Chaetothyriomycetidae</taxon>
        <taxon>Chaetothyriales</taxon>
        <taxon>Herpotrichiellaceae</taxon>
        <taxon>Fonsecaea</taxon>
    </lineage>
</organism>
<dbReference type="Gene3D" id="2.10.109.10">
    <property type="entry name" value="Umud Fragment, subunit A"/>
    <property type="match status" value="1"/>
</dbReference>
<comment type="similarity">
    <text evidence="2">Belongs to the peptidase S26 family. IMP2 subfamily.</text>
</comment>
<evidence type="ECO:0000313" key="16">
    <source>
        <dbReference type="EMBL" id="KIX92032.1"/>
    </source>
</evidence>
<keyword evidence="5 13" id="KW-0812">Transmembrane</keyword>
<dbReference type="InterPro" id="IPR036286">
    <property type="entry name" value="LexA/Signal_pep-like_sf"/>
</dbReference>
<feature type="active site" evidence="11">
    <location>
        <position position="117"/>
    </location>
</feature>
<dbReference type="InterPro" id="IPR019533">
    <property type="entry name" value="Peptidase_S26"/>
</dbReference>
<keyword evidence="9" id="KW-0496">Mitochondrion</keyword>
<sequence length="784" mass="87648">MPPASRGLFWSGIRHAVVICGPPSNICRSLPAFRLGHTITLPKRSALKTVLAPNVQKSGNTTGPELGSNEAWKPHMHYKSIPSSVRSWMWRVFIIGPPLIVFFMSFPFTILRVQGASMFPFFNVSSSPDLPPAAPDIILVKKVKAVEVLSNLMGSRFQRFKLERGQIVVFYAPHDPSKLAVKRVIGIPGDRIKPLPGYPGGDDPVIVPYNHVWVEGDANSREKSMDSNYFGPLSQNMVFGLVTAVLTPWSSPVAVRWDEHDYPAKTSGRVEKDVVHHAKLDPDADALQQDDPFADGRAATELAMMQQNRDQLIAIMRDKSKFERLKSMYERAQTELRQGTKESQEVATGLVEELQVLFESVGLNKDGTPIPPALRALKQGREDEGHSEKQKRLKDYLARNQQVSMKASSRKTPQPTPVSLSVTEISNHVTGSTQRLARLRQQCLIRDRHKCVISRKFDRNEALARWAKDGPNCRDDDGDLLSNISPEYLEVSHILPHSLTSLSSDPQNLHLSESKRITLQILNTFDPGIGYLIDGPDIDRSTNAITLTQSFHQQFGNFEVSFEPTVDQLPHSYKIDYIDSNQPFRDSLLPINRALYLAPDRNIDPPSPRLLAVHHAIARILHLSGAGARIDYIVREMEEVGVREDGTTELGRYVMLKLGEWGRVRVPDEFDNGLERATSSLGGVENMLLKSGSESRVAYFLASQSGLGKIAWPPRLSRHSAQELQKEVATKPKNTEMHSSVREAVVDLSKRPGYIQVMELPQQRTGEHPPSEMRNDPSPSLEQS</sequence>
<dbReference type="RefSeq" id="XP_016626155.1">
    <property type="nucleotide sequence ID" value="XM_016782734.1"/>
</dbReference>
<evidence type="ECO:0000256" key="5">
    <source>
        <dbReference type="ARBA" id="ARBA00022692"/>
    </source>
</evidence>
<dbReference type="EMBL" id="KN848112">
    <property type="protein sequence ID" value="KIX92032.1"/>
    <property type="molecule type" value="Genomic_DNA"/>
</dbReference>
<keyword evidence="8 13" id="KW-1133">Transmembrane helix</keyword>
<dbReference type="OrthoDB" id="9996127at2759"/>
<feature type="domain" description="Peptidase S26" evidence="14">
    <location>
        <begin position="99"/>
        <end position="193"/>
    </location>
</feature>
<dbReference type="PRINTS" id="PR00727">
    <property type="entry name" value="LEADERPTASE"/>
</dbReference>
<reference evidence="16 17" key="1">
    <citation type="submission" date="2015-01" db="EMBL/GenBank/DDBJ databases">
        <title>The Genome Sequence of Fonsecaea multimorphosa CBS 102226.</title>
        <authorList>
            <consortium name="The Broad Institute Genomics Platform"/>
            <person name="Cuomo C."/>
            <person name="de Hoog S."/>
            <person name="Gorbushina A."/>
            <person name="Stielow B."/>
            <person name="Teixiera M."/>
            <person name="Abouelleil A."/>
            <person name="Chapman S.B."/>
            <person name="Priest M."/>
            <person name="Young S.K."/>
            <person name="Wortman J."/>
            <person name="Nusbaum C."/>
            <person name="Birren B."/>
        </authorList>
    </citation>
    <scope>NUCLEOTIDE SEQUENCE [LARGE SCALE GENOMIC DNA]</scope>
    <source>
        <strain evidence="16 17">CBS 102226</strain>
    </source>
</reference>
<dbReference type="Proteomes" id="UP000053411">
    <property type="component" value="Unassembled WGS sequence"/>
</dbReference>
<evidence type="ECO:0000256" key="1">
    <source>
        <dbReference type="ARBA" id="ARBA00004434"/>
    </source>
</evidence>
<evidence type="ECO:0000256" key="6">
    <source>
        <dbReference type="ARBA" id="ARBA00022792"/>
    </source>
</evidence>
<evidence type="ECO:0000256" key="10">
    <source>
        <dbReference type="ARBA" id="ARBA00023136"/>
    </source>
</evidence>
<evidence type="ECO:0000256" key="11">
    <source>
        <dbReference type="PIRSR" id="PIRSR600223-1"/>
    </source>
</evidence>
<dbReference type="GO" id="GO:0004252">
    <property type="term" value="F:serine-type endopeptidase activity"/>
    <property type="evidence" value="ECO:0007669"/>
    <property type="project" value="InterPro"/>
</dbReference>
<evidence type="ECO:0000256" key="8">
    <source>
        <dbReference type="ARBA" id="ARBA00022989"/>
    </source>
</evidence>
<feature type="region of interest" description="Disordered" evidence="12">
    <location>
        <begin position="758"/>
        <end position="784"/>
    </location>
</feature>
<dbReference type="AlphaFoldDB" id="A0A0D2JFT5"/>
<evidence type="ECO:0000256" key="12">
    <source>
        <dbReference type="SAM" id="MobiDB-lite"/>
    </source>
</evidence>
<evidence type="ECO:0000259" key="14">
    <source>
        <dbReference type="Pfam" id="PF10502"/>
    </source>
</evidence>
<dbReference type="Pfam" id="PF10502">
    <property type="entry name" value="Peptidase_S26"/>
    <property type="match status" value="1"/>
</dbReference>
<name>A0A0D2JFT5_9EURO</name>
<feature type="domain" description="HNH nuclease" evidence="15">
    <location>
        <begin position="485"/>
        <end position="563"/>
    </location>
</feature>
<dbReference type="SUPFAM" id="SSF51306">
    <property type="entry name" value="LexA/Signal peptidase"/>
    <property type="match status" value="1"/>
</dbReference>
<keyword evidence="4" id="KW-0645">Protease</keyword>
<gene>
    <name evidence="16" type="ORF">Z520_12247</name>
</gene>
<dbReference type="InterPro" id="IPR037730">
    <property type="entry name" value="IMP2"/>
</dbReference>
<dbReference type="VEuPathDB" id="FungiDB:Z520_12247"/>
<dbReference type="InterPro" id="IPR000223">
    <property type="entry name" value="Pept_S26A_signal_pept_1"/>
</dbReference>
<dbReference type="GO" id="GO:0006465">
    <property type="term" value="P:signal peptide processing"/>
    <property type="evidence" value="ECO:0007669"/>
    <property type="project" value="InterPro"/>
</dbReference>
<dbReference type="GO" id="GO:0006627">
    <property type="term" value="P:protein processing involved in protein targeting to mitochondrion"/>
    <property type="evidence" value="ECO:0007669"/>
    <property type="project" value="InterPro"/>
</dbReference>
<comment type="subcellular location">
    <subcellularLocation>
        <location evidence="1">Mitochondrion inner membrane</location>
        <topology evidence="1">Single-pass membrane protein</topology>
    </subcellularLocation>
</comment>
<dbReference type="InterPro" id="IPR003615">
    <property type="entry name" value="HNH_nuc"/>
</dbReference>
<evidence type="ECO:0000256" key="3">
    <source>
        <dbReference type="ARBA" id="ARBA00013650"/>
    </source>
</evidence>
<evidence type="ECO:0000256" key="2">
    <source>
        <dbReference type="ARBA" id="ARBA00007066"/>
    </source>
</evidence>
<dbReference type="PANTHER" id="PTHR46041">
    <property type="entry name" value="MITOCHONDRIAL INNER MEMBRANE PROTEASE SUBUNIT 2"/>
    <property type="match status" value="1"/>
</dbReference>
<protein>
    <recommendedName>
        <fullName evidence="3">Mitochondrial inner membrane protease subunit 2</fullName>
    </recommendedName>
</protein>
<accession>A0A0D2JFT5</accession>
<feature type="transmembrane region" description="Helical" evidence="13">
    <location>
        <begin position="88"/>
        <end position="111"/>
    </location>
</feature>
<dbReference type="Pfam" id="PF13391">
    <property type="entry name" value="HNH_2"/>
    <property type="match status" value="1"/>
</dbReference>
<feature type="active site" evidence="11">
    <location>
        <position position="182"/>
    </location>
</feature>
<evidence type="ECO:0000256" key="13">
    <source>
        <dbReference type="SAM" id="Phobius"/>
    </source>
</evidence>
<keyword evidence="6" id="KW-0999">Mitochondrion inner membrane</keyword>
<evidence type="ECO:0000256" key="7">
    <source>
        <dbReference type="ARBA" id="ARBA00022801"/>
    </source>
</evidence>
<evidence type="ECO:0000259" key="15">
    <source>
        <dbReference type="Pfam" id="PF13391"/>
    </source>
</evidence>
<dbReference type="GO" id="GO:0042720">
    <property type="term" value="C:mitochondrial inner membrane peptidase complex"/>
    <property type="evidence" value="ECO:0007669"/>
    <property type="project" value="InterPro"/>
</dbReference>
<proteinExistence type="inferred from homology"/>
<evidence type="ECO:0000256" key="4">
    <source>
        <dbReference type="ARBA" id="ARBA00022670"/>
    </source>
</evidence>
<dbReference type="GeneID" id="27717993"/>
<keyword evidence="17" id="KW-1185">Reference proteome</keyword>
<keyword evidence="10 13" id="KW-0472">Membrane</keyword>
<keyword evidence="7" id="KW-0378">Hydrolase</keyword>
<dbReference type="CDD" id="cd06530">
    <property type="entry name" value="S26_SPase_I"/>
    <property type="match status" value="1"/>
</dbReference>
<feature type="compositionally biased region" description="Basic and acidic residues" evidence="12">
    <location>
        <begin position="765"/>
        <end position="775"/>
    </location>
</feature>
<evidence type="ECO:0000313" key="17">
    <source>
        <dbReference type="Proteomes" id="UP000053411"/>
    </source>
</evidence>